<evidence type="ECO:0000256" key="1">
    <source>
        <dbReference type="SAM" id="Phobius"/>
    </source>
</evidence>
<keyword evidence="3" id="KW-1185">Reference proteome</keyword>
<feature type="transmembrane region" description="Helical" evidence="1">
    <location>
        <begin position="53"/>
        <end position="71"/>
    </location>
</feature>
<reference evidence="2 3" key="1">
    <citation type="submission" date="2016-07" db="EMBL/GenBank/DDBJ databases">
        <title>Multiple horizontal gene transfer events from other fungi enriched the ability of initially mycotrophic Trichoderma (Ascomycota) to feed on dead plant biomass.</title>
        <authorList>
            <consortium name="DOE Joint Genome Institute"/>
            <person name="Aerts A."/>
            <person name="Atanasova L."/>
            <person name="Chenthamara K."/>
            <person name="Zhang J."/>
            <person name="Grujic M."/>
            <person name="Henrissat B."/>
            <person name="Kuo A."/>
            <person name="Salamov A."/>
            <person name="Lipzen A."/>
            <person name="Labutti K."/>
            <person name="Barry K."/>
            <person name="Miao Y."/>
            <person name="Rahimi M.J."/>
            <person name="Shen Q."/>
            <person name="Grigoriev I.V."/>
            <person name="Kubicek C.P."/>
            <person name="Druzhinina I.S."/>
        </authorList>
    </citation>
    <scope>NUCLEOTIDE SEQUENCE [LARGE SCALE GENOMIC DNA]</scope>
    <source>
        <strain evidence="2 3">CBS 226.95</strain>
    </source>
</reference>
<keyword evidence="1" id="KW-0812">Transmembrane</keyword>
<evidence type="ECO:0000313" key="3">
    <source>
        <dbReference type="Proteomes" id="UP000241690"/>
    </source>
</evidence>
<name>A0A2T4AVC4_TRIHA</name>
<dbReference type="EMBL" id="KZ679675">
    <property type="protein sequence ID" value="PTB60991.1"/>
    <property type="molecule type" value="Genomic_DNA"/>
</dbReference>
<gene>
    <name evidence="2" type="ORF">M431DRAFT_201370</name>
</gene>
<evidence type="ECO:0000313" key="2">
    <source>
        <dbReference type="EMBL" id="PTB60991.1"/>
    </source>
</evidence>
<dbReference type="RefSeq" id="XP_024780668.1">
    <property type="nucleotide sequence ID" value="XM_024913329.1"/>
</dbReference>
<dbReference type="AlphaFoldDB" id="A0A2T4AVC4"/>
<organism evidence="2 3">
    <name type="scientific">Trichoderma harzianum CBS 226.95</name>
    <dbReference type="NCBI Taxonomy" id="983964"/>
    <lineage>
        <taxon>Eukaryota</taxon>
        <taxon>Fungi</taxon>
        <taxon>Dikarya</taxon>
        <taxon>Ascomycota</taxon>
        <taxon>Pezizomycotina</taxon>
        <taxon>Sordariomycetes</taxon>
        <taxon>Hypocreomycetidae</taxon>
        <taxon>Hypocreales</taxon>
        <taxon>Hypocreaceae</taxon>
        <taxon>Trichoderma</taxon>
    </lineage>
</organism>
<protein>
    <submittedName>
        <fullName evidence="2">Uncharacterized protein</fullName>
    </submittedName>
</protein>
<dbReference type="GeneID" id="36621890"/>
<dbReference type="Proteomes" id="UP000241690">
    <property type="component" value="Unassembled WGS sequence"/>
</dbReference>
<sequence length="102" mass="12134">MAVSYHHIQLFTQMPTRYFASRGEKKEPVKKEVQMEMYNERGGIRSFESKRTYFCQFLSCFCFLSLVISSWPSSKAFCFRCRRKVDALSFLFPFSSSFFDRS</sequence>
<proteinExistence type="predicted"/>
<keyword evidence="1" id="KW-1133">Transmembrane helix</keyword>
<keyword evidence="1" id="KW-0472">Membrane</keyword>
<accession>A0A2T4AVC4</accession>